<evidence type="ECO:0000256" key="5">
    <source>
        <dbReference type="ARBA" id="ARBA00022692"/>
    </source>
</evidence>
<keyword evidence="9 11" id="KW-0472">Membrane</keyword>
<dbReference type="Gene3D" id="1.20.120.220">
    <property type="entry name" value="ATP synthase, F0 complex, subunit A"/>
    <property type="match status" value="1"/>
</dbReference>
<dbReference type="EMBL" id="JBHTOG010000036">
    <property type="protein sequence ID" value="MFD1432418.1"/>
    <property type="molecule type" value="Genomic_DNA"/>
</dbReference>
<dbReference type="InterPro" id="IPR023011">
    <property type="entry name" value="ATP_synth_F0_asu_AS"/>
</dbReference>
<keyword evidence="4 11" id="KW-0138">CF(0)</keyword>
<dbReference type="PANTHER" id="PTHR42823">
    <property type="entry name" value="ATP SYNTHASE SUBUNIT A, CHLOROPLASTIC"/>
    <property type="match status" value="1"/>
</dbReference>
<evidence type="ECO:0000256" key="6">
    <source>
        <dbReference type="ARBA" id="ARBA00022781"/>
    </source>
</evidence>
<keyword evidence="14" id="KW-1185">Reference proteome</keyword>
<dbReference type="RefSeq" id="WP_125697361.1">
    <property type="nucleotide sequence ID" value="NZ_JBHTOG010000036.1"/>
</dbReference>
<evidence type="ECO:0000256" key="12">
    <source>
        <dbReference type="RuleBase" id="RU000483"/>
    </source>
</evidence>
<name>A0ABW4CQ41_9LACO</name>
<dbReference type="PANTHER" id="PTHR42823:SF3">
    <property type="entry name" value="ATP SYNTHASE SUBUNIT A, CHLOROPLASTIC"/>
    <property type="match status" value="1"/>
</dbReference>
<evidence type="ECO:0000256" key="2">
    <source>
        <dbReference type="ARBA" id="ARBA00006810"/>
    </source>
</evidence>
<comment type="function">
    <text evidence="11 12">Key component of the proton channel; it plays a direct role in the translocation of protons across the membrane.</text>
</comment>
<comment type="caution">
    <text evidence="13">The sequence shown here is derived from an EMBL/GenBank/DDBJ whole genome shotgun (WGS) entry which is preliminary data.</text>
</comment>
<keyword evidence="6 11" id="KW-0375">Hydrogen ion transport</keyword>
<feature type="transmembrane region" description="Helical" evidence="11">
    <location>
        <begin position="206"/>
        <end position="230"/>
    </location>
</feature>
<comment type="similarity">
    <text evidence="2 11 12">Belongs to the ATPase A chain family.</text>
</comment>
<dbReference type="HAMAP" id="MF_01393">
    <property type="entry name" value="ATP_synth_a_bact"/>
    <property type="match status" value="1"/>
</dbReference>
<gene>
    <name evidence="11 13" type="primary">atpB</name>
    <name evidence="13" type="ORF">ACFQ47_06945</name>
</gene>
<evidence type="ECO:0000256" key="8">
    <source>
        <dbReference type="ARBA" id="ARBA00023065"/>
    </source>
</evidence>
<keyword evidence="8 11" id="KW-0406">Ion transport</keyword>
<dbReference type="Proteomes" id="UP001597192">
    <property type="component" value="Unassembled WGS sequence"/>
</dbReference>
<dbReference type="SUPFAM" id="SSF81336">
    <property type="entry name" value="F1F0 ATP synthase subunit A"/>
    <property type="match status" value="1"/>
</dbReference>
<evidence type="ECO:0000256" key="10">
    <source>
        <dbReference type="ARBA" id="ARBA00023310"/>
    </source>
</evidence>
<evidence type="ECO:0000256" key="9">
    <source>
        <dbReference type="ARBA" id="ARBA00023136"/>
    </source>
</evidence>
<dbReference type="InterPro" id="IPR045082">
    <property type="entry name" value="ATP_syn_F0_a_bact/chloroplast"/>
</dbReference>
<evidence type="ECO:0000256" key="4">
    <source>
        <dbReference type="ARBA" id="ARBA00022547"/>
    </source>
</evidence>
<sequence length="238" mass="26270">MNEKYPYVTFLGLHFNLTNDIAILVSAVIVFFLLFWLARKPQLRPRGKQNVLEYLIDFTNGIVKQAMPGPEGNRFGLLALVLFVFIFVSNQIGLIFQVDAGGLTWFRSPTADPVITMGLALIVLVMSHFFGVAVKGISGYLKGYVSPVAFLAPINVIEEFTNFITLALRLYGNIYAGEVLLLLVRQLAFSGAGGPVSFVAGFLLEIIWQGFSVFIGSIQAYIFVTLAMVYTSHKVVSE</sequence>
<evidence type="ECO:0000313" key="13">
    <source>
        <dbReference type="EMBL" id="MFD1432418.1"/>
    </source>
</evidence>
<evidence type="ECO:0000256" key="11">
    <source>
        <dbReference type="HAMAP-Rule" id="MF_01393"/>
    </source>
</evidence>
<dbReference type="PRINTS" id="PR00123">
    <property type="entry name" value="ATPASEA"/>
</dbReference>
<keyword evidence="3 11" id="KW-0813">Transport</keyword>
<organism evidence="13 14">
    <name type="scientific">Lacticaseibacillus yichunensis</name>
    <dbReference type="NCBI Taxonomy" id="2486015"/>
    <lineage>
        <taxon>Bacteria</taxon>
        <taxon>Bacillati</taxon>
        <taxon>Bacillota</taxon>
        <taxon>Bacilli</taxon>
        <taxon>Lactobacillales</taxon>
        <taxon>Lactobacillaceae</taxon>
        <taxon>Lacticaseibacillus</taxon>
    </lineage>
</organism>
<dbReference type="InterPro" id="IPR000568">
    <property type="entry name" value="ATP_synth_F0_asu"/>
</dbReference>
<dbReference type="Pfam" id="PF00119">
    <property type="entry name" value="ATP-synt_A"/>
    <property type="match status" value="1"/>
</dbReference>
<keyword evidence="5 11" id="KW-0812">Transmembrane</keyword>
<evidence type="ECO:0000256" key="1">
    <source>
        <dbReference type="ARBA" id="ARBA00004141"/>
    </source>
</evidence>
<evidence type="ECO:0000256" key="7">
    <source>
        <dbReference type="ARBA" id="ARBA00022989"/>
    </source>
</evidence>
<proteinExistence type="inferred from homology"/>
<protein>
    <recommendedName>
        <fullName evidence="11 12">ATP synthase subunit a</fullName>
    </recommendedName>
    <alternativeName>
        <fullName evidence="11">ATP synthase F0 sector subunit a</fullName>
    </alternativeName>
    <alternativeName>
        <fullName evidence="11">F-ATPase subunit 6</fullName>
    </alternativeName>
</protein>
<dbReference type="CDD" id="cd00310">
    <property type="entry name" value="ATP-synt_Fo_a_6"/>
    <property type="match status" value="1"/>
</dbReference>
<reference evidence="14" key="1">
    <citation type="journal article" date="2019" name="Int. J. Syst. Evol. Microbiol.">
        <title>The Global Catalogue of Microorganisms (GCM) 10K type strain sequencing project: providing services to taxonomists for standard genome sequencing and annotation.</title>
        <authorList>
            <consortium name="The Broad Institute Genomics Platform"/>
            <consortium name="The Broad Institute Genome Sequencing Center for Infectious Disease"/>
            <person name="Wu L."/>
            <person name="Ma J."/>
        </authorList>
    </citation>
    <scope>NUCLEOTIDE SEQUENCE [LARGE SCALE GENOMIC DNA]</scope>
    <source>
        <strain evidence="14">CCM 8947</strain>
    </source>
</reference>
<feature type="transmembrane region" description="Helical" evidence="11">
    <location>
        <begin position="20"/>
        <end position="38"/>
    </location>
</feature>
<accession>A0ABW4CQ41</accession>
<dbReference type="PROSITE" id="PS00449">
    <property type="entry name" value="ATPASE_A"/>
    <property type="match status" value="1"/>
</dbReference>
<feature type="transmembrane region" description="Helical" evidence="11">
    <location>
        <begin position="179"/>
        <end position="200"/>
    </location>
</feature>
<comment type="subcellular location">
    <subcellularLocation>
        <location evidence="11 12">Cell membrane</location>
        <topology evidence="11 12">Multi-pass membrane protein</topology>
    </subcellularLocation>
    <subcellularLocation>
        <location evidence="1">Membrane</location>
        <topology evidence="1">Multi-pass membrane protein</topology>
    </subcellularLocation>
</comment>
<keyword evidence="11" id="KW-1003">Cell membrane</keyword>
<evidence type="ECO:0000313" key="14">
    <source>
        <dbReference type="Proteomes" id="UP001597192"/>
    </source>
</evidence>
<evidence type="ECO:0000256" key="3">
    <source>
        <dbReference type="ARBA" id="ARBA00022448"/>
    </source>
</evidence>
<dbReference type="NCBIfam" id="NF004479">
    <property type="entry name" value="PRK05815.1-4"/>
    <property type="match status" value="1"/>
</dbReference>
<feature type="transmembrane region" description="Helical" evidence="11">
    <location>
        <begin position="75"/>
        <end position="94"/>
    </location>
</feature>
<keyword evidence="10 11" id="KW-0066">ATP synthesis</keyword>
<feature type="transmembrane region" description="Helical" evidence="11">
    <location>
        <begin position="114"/>
        <end position="134"/>
    </location>
</feature>
<dbReference type="InterPro" id="IPR035908">
    <property type="entry name" value="F0_ATP_A_sf"/>
</dbReference>
<keyword evidence="7 11" id="KW-1133">Transmembrane helix</keyword>
<dbReference type="NCBIfam" id="TIGR01131">
    <property type="entry name" value="ATP_synt_6_or_A"/>
    <property type="match status" value="1"/>
</dbReference>